<proteinExistence type="predicted"/>
<sequence length="60" mass="6763">MPITYIAQKYVDYEALVNLLASKFVAGTYSIKESNDQYLITAERKLTEGEIVSVSTQNED</sequence>
<accession>A0A6A6YB60</accession>
<dbReference type="AlphaFoldDB" id="A0A6A6YB60"/>
<dbReference type="GeneID" id="54469286"/>
<evidence type="ECO:0000313" key="3">
    <source>
        <dbReference type="RefSeq" id="XP_033572707.1"/>
    </source>
</evidence>
<reference evidence="1 3" key="1">
    <citation type="journal article" date="2020" name="Stud. Mycol.">
        <title>101 Dothideomycetes genomes: a test case for predicting lifestyles and emergence of pathogens.</title>
        <authorList>
            <person name="Haridas S."/>
            <person name="Albert R."/>
            <person name="Binder M."/>
            <person name="Bloem J."/>
            <person name="Labutti K."/>
            <person name="Salamov A."/>
            <person name="Andreopoulos B."/>
            <person name="Baker S."/>
            <person name="Barry K."/>
            <person name="Bills G."/>
            <person name="Bluhm B."/>
            <person name="Cannon C."/>
            <person name="Castanera R."/>
            <person name="Culley D."/>
            <person name="Daum C."/>
            <person name="Ezra D."/>
            <person name="Gonzalez J."/>
            <person name="Henrissat B."/>
            <person name="Kuo A."/>
            <person name="Liang C."/>
            <person name="Lipzen A."/>
            <person name="Lutzoni F."/>
            <person name="Magnuson J."/>
            <person name="Mondo S."/>
            <person name="Nolan M."/>
            <person name="Ohm R."/>
            <person name="Pangilinan J."/>
            <person name="Park H.-J."/>
            <person name="Ramirez L."/>
            <person name="Alfaro M."/>
            <person name="Sun H."/>
            <person name="Tritt A."/>
            <person name="Yoshinaga Y."/>
            <person name="Zwiers L.-H."/>
            <person name="Turgeon B."/>
            <person name="Goodwin S."/>
            <person name="Spatafora J."/>
            <person name="Crous P."/>
            <person name="Grigoriev I."/>
        </authorList>
    </citation>
    <scope>NUCLEOTIDE SEQUENCE</scope>
    <source>
        <strain evidence="1 3">CBS 304.34</strain>
    </source>
</reference>
<name>A0A6A6YB60_9PEZI</name>
<dbReference type="Proteomes" id="UP000504636">
    <property type="component" value="Unplaced"/>
</dbReference>
<evidence type="ECO:0000313" key="1">
    <source>
        <dbReference type="EMBL" id="KAF2805743.1"/>
    </source>
</evidence>
<dbReference type="RefSeq" id="XP_033572707.1">
    <property type="nucleotide sequence ID" value="XM_033728393.1"/>
</dbReference>
<reference evidence="3" key="2">
    <citation type="submission" date="2020-04" db="EMBL/GenBank/DDBJ databases">
        <authorList>
            <consortium name="NCBI Genome Project"/>
        </authorList>
    </citation>
    <scope>NUCLEOTIDE SEQUENCE</scope>
    <source>
        <strain evidence="3">CBS 304.34</strain>
    </source>
</reference>
<keyword evidence="2" id="KW-1185">Reference proteome</keyword>
<protein>
    <submittedName>
        <fullName evidence="1 3">Uncharacterized protein</fullName>
    </submittedName>
</protein>
<gene>
    <name evidence="1 3" type="ORF">BDZ99DRAFT_574610</name>
</gene>
<reference evidence="3" key="3">
    <citation type="submission" date="2025-04" db="UniProtKB">
        <authorList>
            <consortium name="RefSeq"/>
        </authorList>
    </citation>
    <scope>IDENTIFICATION</scope>
    <source>
        <strain evidence="3">CBS 304.34</strain>
    </source>
</reference>
<evidence type="ECO:0000313" key="2">
    <source>
        <dbReference type="Proteomes" id="UP000504636"/>
    </source>
</evidence>
<dbReference type="EMBL" id="MU003709">
    <property type="protein sequence ID" value="KAF2805743.1"/>
    <property type="molecule type" value="Genomic_DNA"/>
</dbReference>
<organism evidence="1">
    <name type="scientific">Mytilinidion resinicola</name>
    <dbReference type="NCBI Taxonomy" id="574789"/>
    <lineage>
        <taxon>Eukaryota</taxon>
        <taxon>Fungi</taxon>
        <taxon>Dikarya</taxon>
        <taxon>Ascomycota</taxon>
        <taxon>Pezizomycotina</taxon>
        <taxon>Dothideomycetes</taxon>
        <taxon>Pleosporomycetidae</taxon>
        <taxon>Mytilinidiales</taxon>
        <taxon>Mytilinidiaceae</taxon>
        <taxon>Mytilinidion</taxon>
    </lineage>
</organism>